<dbReference type="Pfam" id="PF00751">
    <property type="entry name" value="DM"/>
    <property type="match status" value="1"/>
</dbReference>
<dbReference type="CDD" id="cd14370">
    <property type="entry name" value="CUE_DMA"/>
    <property type="match status" value="1"/>
</dbReference>
<evidence type="ECO:0000313" key="10">
    <source>
        <dbReference type="Proteomes" id="UP001634394"/>
    </source>
</evidence>
<sequence>MNPITALFPVTEKGSRKPKCARCRNHGMVSWLKGHKRHCRYKDCACAKCNLIAERQRVMAAQVALKRQQAAEDAIALGLRAAASEGGIPIMTAGPLWGPGTVSPPDDVRKEDDTTDEKDTDKSDNISIGSDEDSPPSSHVSSRDEGTPSPVSAQKEDTKHIQWQDSIDKASMPTAFRPGRLNGLEILERVFPFQRKSVLELVLQGCNGDVVKAIEQFLCAQDTVTAAAQQQRCSNQAHDEFRFHPYMTSAQWNSTVKSSSGTPKQAMFKSAFTPLGTTSSLSSLHSAFPSHFTPFSTLESVRSQSIPGPYTNSDLSLTQTSYPGLTGLTSPFHSFLNSPFSMYSYKPQLYDSMNLLKTKSDGIRHLSESNKLGESWKEISSDKNELDK</sequence>
<evidence type="ECO:0000256" key="7">
    <source>
        <dbReference type="SAM" id="MobiDB-lite"/>
    </source>
</evidence>
<comment type="similarity">
    <text evidence="1">Belongs to the DMRT family.</text>
</comment>
<dbReference type="PROSITE" id="PS40000">
    <property type="entry name" value="DM_1"/>
    <property type="match status" value="1"/>
</dbReference>
<evidence type="ECO:0000256" key="6">
    <source>
        <dbReference type="PROSITE-ProRule" id="PRU00070"/>
    </source>
</evidence>
<dbReference type="Proteomes" id="UP001634394">
    <property type="component" value="Unassembled WGS sequence"/>
</dbReference>
<feature type="DNA-binding region" description="DM" evidence="6">
    <location>
        <begin position="20"/>
        <end position="67"/>
    </location>
</feature>
<proteinExistence type="inferred from homology"/>
<feature type="region of interest" description="Disordered" evidence="7">
    <location>
        <begin position="92"/>
        <end position="161"/>
    </location>
</feature>
<keyword evidence="3 6" id="KW-0862">Zinc</keyword>
<dbReference type="Gene3D" id="4.10.1040.10">
    <property type="entry name" value="DM DNA-binding domain"/>
    <property type="match status" value="1"/>
</dbReference>
<keyword evidence="5 6" id="KW-0539">Nucleus</keyword>
<dbReference type="FunFam" id="4.10.1040.10:FF:000001">
    <property type="entry name" value="doublesex- and mab-3-related transcription factor 1"/>
    <property type="match status" value="1"/>
</dbReference>
<name>A0ABD3W7B2_SINWO</name>
<comment type="subcellular location">
    <subcellularLocation>
        <location evidence="6">Nucleus</location>
    </subcellularLocation>
</comment>
<evidence type="ECO:0000256" key="5">
    <source>
        <dbReference type="ARBA" id="ARBA00023242"/>
    </source>
</evidence>
<dbReference type="InterPro" id="IPR005173">
    <property type="entry name" value="DMA"/>
</dbReference>
<dbReference type="SUPFAM" id="SSF46934">
    <property type="entry name" value="UBA-like"/>
    <property type="match status" value="1"/>
</dbReference>
<evidence type="ECO:0000256" key="3">
    <source>
        <dbReference type="ARBA" id="ARBA00022833"/>
    </source>
</evidence>
<evidence type="ECO:0000256" key="1">
    <source>
        <dbReference type="ARBA" id="ARBA00006834"/>
    </source>
</evidence>
<protein>
    <recommendedName>
        <fullName evidence="8">DM domain-containing protein</fullName>
    </recommendedName>
</protein>
<dbReference type="PANTHER" id="PTHR12322:SF118">
    <property type="entry name" value="DM DOMAIN-CONTAINING PROTEIN"/>
    <property type="match status" value="1"/>
</dbReference>
<reference evidence="9 10" key="1">
    <citation type="submission" date="2024-11" db="EMBL/GenBank/DDBJ databases">
        <title>Chromosome-level genome assembly of the freshwater bivalve Anodonta woodiana.</title>
        <authorList>
            <person name="Chen X."/>
        </authorList>
    </citation>
    <scope>NUCLEOTIDE SEQUENCE [LARGE SCALE GENOMIC DNA]</scope>
    <source>
        <strain evidence="9">MN2024</strain>
        <tissue evidence="9">Gills</tissue>
    </source>
</reference>
<dbReference type="GO" id="GO:0003677">
    <property type="term" value="F:DNA binding"/>
    <property type="evidence" value="ECO:0007669"/>
    <property type="project" value="UniProtKB-UniRule"/>
</dbReference>
<dbReference type="AlphaFoldDB" id="A0ABD3W7B2"/>
<accession>A0ABD3W7B2</accession>
<dbReference type="GO" id="GO:0046872">
    <property type="term" value="F:metal ion binding"/>
    <property type="evidence" value="ECO:0007669"/>
    <property type="project" value="UniProtKB-KW"/>
</dbReference>
<dbReference type="Pfam" id="PF03474">
    <property type="entry name" value="DMA"/>
    <property type="match status" value="1"/>
</dbReference>
<dbReference type="PROSITE" id="PS50809">
    <property type="entry name" value="DM_2"/>
    <property type="match status" value="1"/>
</dbReference>
<keyword evidence="10" id="KW-1185">Reference proteome</keyword>
<feature type="compositionally biased region" description="Basic and acidic residues" evidence="7">
    <location>
        <begin position="106"/>
        <end position="124"/>
    </location>
</feature>
<dbReference type="InterPro" id="IPR036407">
    <property type="entry name" value="DM_DNA-bd_sf"/>
</dbReference>
<organism evidence="9 10">
    <name type="scientific">Sinanodonta woodiana</name>
    <name type="common">Chinese pond mussel</name>
    <name type="synonym">Anodonta woodiana</name>
    <dbReference type="NCBI Taxonomy" id="1069815"/>
    <lineage>
        <taxon>Eukaryota</taxon>
        <taxon>Metazoa</taxon>
        <taxon>Spiralia</taxon>
        <taxon>Lophotrochozoa</taxon>
        <taxon>Mollusca</taxon>
        <taxon>Bivalvia</taxon>
        <taxon>Autobranchia</taxon>
        <taxon>Heteroconchia</taxon>
        <taxon>Palaeoheterodonta</taxon>
        <taxon>Unionida</taxon>
        <taxon>Unionoidea</taxon>
        <taxon>Unionidae</taxon>
        <taxon>Unioninae</taxon>
        <taxon>Sinanodonta</taxon>
    </lineage>
</organism>
<dbReference type="GO" id="GO:0005634">
    <property type="term" value="C:nucleus"/>
    <property type="evidence" value="ECO:0007669"/>
    <property type="project" value="UniProtKB-SubCell"/>
</dbReference>
<evidence type="ECO:0000313" key="9">
    <source>
        <dbReference type="EMBL" id="KAL3869779.1"/>
    </source>
</evidence>
<dbReference type="InterPro" id="IPR026607">
    <property type="entry name" value="DMRT"/>
</dbReference>
<comment type="caution">
    <text evidence="9">The sequence shown here is derived from an EMBL/GenBank/DDBJ whole genome shotgun (WGS) entry which is preliminary data.</text>
</comment>
<evidence type="ECO:0000259" key="8">
    <source>
        <dbReference type="PROSITE" id="PS50809"/>
    </source>
</evidence>
<dbReference type="SUPFAM" id="SSF82927">
    <property type="entry name" value="Cysteine-rich DNA binding domain, (DM domain)"/>
    <property type="match status" value="1"/>
</dbReference>
<gene>
    <name evidence="9" type="ORF">ACJMK2_042416</name>
</gene>
<dbReference type="EMBL" id="JBJQND010000008">
    <property type="protein sequence ID" value="KAL3869779.1"/>
    <property type="molecule type" value="Genomic_DNA"/>
</dbReference>
<keyword evidence="4 6" id="KW-0238">DNA-binding</keyword>
<dbReference type="InterPro" id="IPR001275">
    <property type="entry name" value="DM_DNA-bd"/>
</dbReference>
<dbReference type="SMART" id="SM00301">
    <property type="entry name" value="DM"/>
    <property type="match status" value="1"/>
</dbReference>
<dbReference type="InterPro" id="IPR009060">
    <property type="entry name" value="UBA-like_sf"/>
</dbReference>
<dbReference type="PANTHER" id="PTHR12322">
    <property type="entry name" value="DOUBLESEX AND MAB-3 RELATED TRANSCRIPTION FACTOR DMRT"/>
    <property type="match status" value="1"/>
</dbReference>
<evidence type="ECO:0000256" key="2">
    <source>
        <dbReference type="ARBA" id="ARBA00022723"/>
    </source>
</evidence>
<evidence type="ECO:0000256" key="4">
    <source>
        <dbReference type="ARBA" id="ARBA00023125"/>
    </source>
</evidence>
<feature type="domain" description="DM" evidence="8">
    <location>
        <begin position="20"/>
        <end position="67"/>
    </location>
</feature>
<keyword evidence="2 6" id="KW-0479">Metal-binding</keyword>